<dbReference type="Proteomes" id="UP001501676">
    <property type="component" value="Unassembled WGS sequence"/>
</dbReference>
<organism evidence="2 3">
    <name type="scientific">Cryptosporangium minutisporangium</name>
    <dbReference type="NCBI Taxonomy" id="113569"/>
    <lineage>
        <taxon>Bacteria</taxon>
        <taxon>Bacillati</taxon>
        <taxon>Actinomycetota</taxon>
        <taxon>Actinomycetes</taxon>
        <taxon>Cryptosporangiales</taxon>
        <taxon>Cryptosporangiaceae</taxon>
        <taxon>Cryptosporangium</taxon>
    </lineage>
</organism>
<reference evidence="3" key="1">
    <citation type="journal article" date="2019" name="Int. J. Syst. Evol. Microbiol.">
        <title>The Global Catalogue of Microorganisms (GCM) 10K type strain sequencing project: providing services to taxonomists for standard genome sequencing and annotation.</title>
        <authorList>
            <consortium name="The Broad Institute Genomics Platform"/>
            <consortium name="The Broad Institute Genome Sequencing Center for Infectious Disease"/>
            <person name="Wu L."/>
            <person name="Ma J."/>
        </authorList>
    </citation>
    <scope>NUCLEOTIDE SEQUENCE [LARGE SCALE GENOMIC DNA]</scope>
    <source>
        <strain evidence="3">JCM 9458</strain>
    </source>
</reference>
<dbReference type="InterPro" id="IPR014731">
    <property type="entry name" value="ETF_asu_C"/>
</dbReference>
<feature type="domain" description="Electron transfer flavoprotein alpha subunit C-terminal" evidence="1">
    <location>
        <begin position="2"/>
        <end position="83"/>
    </location>
</feature>
<dbReference type="InterPro" id="IPR001308">
    <property type="entry name" value="ETF_a/FixB"/>
</dbReference>
<evidence type="ECO:0000313" key="2">
    <source>
        <dbReference type="EMBL" id="GAA3395269.1"/>
    </source>
</evidence>
<keyword evidence="3" id="KW-1185">Reference proteome</keyword>
<proteinExistence type="predicted"/>
<comment type="caution">
    <text evidence="2">The sequence shown here is derived from an EMBL/GenBank/DDBJ whole genome shotgun (WGS) entry which is preliminary data.</text>
</comment>
<name>A0ABP6T8Y2_9ACTN</name>
<dbReference type="SUPFAM" id="SSF52467">
    <property type="entry name" value="DHS-like NAD/FAD-binding domain"/>
    <property type="match status" value="1"/>
</dbReference>
<protein>
    <recommendedName>
        <fullName evidence="1">Electron transfer flavoprotein alpha subunit C-terminal domain-containing protein</fullName>
    </recommendedName>
</protein>
<dbReference type="InterPro" id="IPR029035">
    <property type="entry name" value="DHS-like_NAD/FAD-binding_dom"/>
</dbReference>
<dbReference type="Pfam" id="PF00766">
    <property type="entry name" value="ETF_alpha"/>
    <property type="match status" value="1"/>
</dbReference>
<accession>A0ABP6T8Y2</accession>
<dbReference type="PANTHER" id="PTHR43153:SF1">
    <property type="entry name" value="ELECTRON TRANSFER FLAVOPROTEIN SUBUNIT ALPHA, MITOCHONDRIAL"/>
    <property type="match status" value="1"/>
</dbReference>
<evidence type="ECO:0000313" key="3">
    <source>
        <dbReference type="Proteomes" id="UP001501676"/>
    </source>
</evidence>
<evidence type="ECO:0000259" key="1">
    <source>
        <dbReference type="Pfam" id="PF00766"/>
    </source>
</evidence>
<dbReference type="PANTHER" id="PTHR43153">
    <property type="entry name" value="ELECTRON TRANSFER FLAVOPROTEIN ALPHA"/>
    <property type="match status" value="1"/>
</dbReference>
<dbReference type="EMBL" id="BAAAYN010000047">
    <property type="protein sequence ID" value="GAA3395269.1"/>
    <property type="molecule type" value="Genomic_DNA"/>
</dbReference>
<gene>
    <name evidence="2" type="ORF">GCM10020369_67770</name>
</gene>
<dbReference type="Gene3D" id="3.40.50.1220">
    <property type="entry name" value="TPP-binding domain"/>
    <property type="match status" value="1"/>
</dbReference>
<sequence length="206" mass="20978">MNLSRASVVLCAGSGLLGADPRAVCTRLTDVAHALGGEVGATRAVVDAGWLGRDRLIGATGVPIAPVLYVGFGVSGAVWHERGRPVHVVSVNTDPAAPLADAADLMLRTDAAALVDELALRLPGRHPDVERRIAAADPDPGHRPAGGAVPGVNLVVPVGTPHERLRMLTGVPSGPVRPVPPLAAAPAADVLVAFLIERGYLGGSRA</sequence>